<name>M7MCV6_9FLAO</name>
<dbReference type="AlphaFoldDB" id="M7MCV6"/>
<keyword evidence="2" id="KW-1185">Reference proteome</keyword>
<proteinExistence type="predicted"/>
<evidence type="ECO:0000313" key="2">
    <source>
        <dbReference type="Proteomes" id="UP000012024"/>
    </source>
</evidence>
<gene>
    <name evidence="1" type="ORF">D778_01181</name>
</gene>
<accession>M7MCV6</accession>
<evidence type="ECO:0000313" key="1">
    <source>
        <dbReference type="EMBL" id="EMQ93997.1"/>
    </source>
</evidence>
<protein>
    <submittedName>
        <fullName evidence="1">Uncharacterized protein</fullName>
    </submittedName>
</protein>
<comment type="caution">
    <text evidence="1">The sequence shown here is derived from an EMBL/GenBank/DDBJ whole genome shotgun (WGS) entry which is preliminary data.</text>
</comment>
<sequence>MKITANVFAYGKLRVCVRGFSEGKSDASKQATHIGLAKTSN</sequence>
<reference evidence="1 2" key="1">
    <citation type="submission" date="2012-12" db="EMBL/GenBank/DDBJ databases">
        <title>Genome assembly of Formosa sp. AK20.</title>
        <authorList>
            <person name="Kumar R."/>
            <person name="Khatri I."/>
            <person name="Vaidya B."/>
            <person name="Subramanian S."/>
            <person name="Pinnaka A."/>
        </authorList>
    </citation>
    <scope>NUCLEOTIDE SEQUENCE [LARGE SCALE GENOMIC DNA]</scope>
    <source>
        <strain evidence="1 2">AK20</strain>
    </source>
</reference>
<dbReference type="Proteomes" id="UP000012024">
    <property type="component" value="Unassembled WGS sequence"/>
</dbReference>
<organism evidence="1 2">
    <name type="scientific">Xanthomarina gelatinilytica</name>
    <dbReference type="NCBI Taxonomy" id="1137281"/>
    <lineage>
        <taxon>Bacteria</taxon>
        <taxon>Pseudomonadati</taxon>
        <taxon>Bacteroidota</taxon>
        <taxon>Flavobacteriia</taxon>
        <taxon>Flavobacteriales</taxon>
        <taxon>Flavobacteriaceae</taxon>
        <taxon>Xanthomarina</taxon>
    </lineage>
</organism>
<dbReference type="EMBL" id="ANLA01000021">
    <property type="protein sequence ID" value="EMQ93997.1"/>
    <property type="molecule type" value="Genomic_DNA"/>
</dbReference>